<dbReference type="AlphaFoldDB" id="R0JWS0"/>
<dbReference type="EMBL" id="KB743006">
    <property type="protein sequence ID" value="EOB02001.1"/>
    <property type="molecule type" value="Genomic_DNA"/>
</dbReference>
<protein>
    <submittedName>
        <fullName evidence="6">Dachshund-like protein 1</fullName>
    </submittedName>
</protein>
<dbReference type="InterPro" id="IPR037000">
    <property type="entry name" value="Ski_DNA-bd_sf"/>
</dbReference>
<evidence type="ECO:0000256" key="1">
    <source>
        <dbReference type="ARBA" id="ARBA00004123"/>
    </source>
</evidence>
<dbReference type="InterPro" id="IPR009061">
    <property type="entry name" value="DNA-bd_dom_put_sf"/>
</dbReference>
<dbReference type="InterPro" id="IPR052417">
    <property type="entry name" value="Dachshund_domain"/>
</dbReference>
<feature type="compositionally biased region" description="Low complexity" evidence="4">
    <location>
        <begin position="54"/>
        <end position="67"/>
    </location>
</feature>
<gene>
    <name evidence="6" type="ORF">Anapl_16131</name>
</gene>
<dbReference type="PANTHER" id="PTHR12577">
    <property type="entry name" value="DACHSHUND"/>
    <property type="match status" value="1"/>
</dbReference>
<dbReference type="GO" id="GO:0005667">
    <property type="term" value="C:transcription regulator complex"/>
    <property type="evidence" value="ECO:0007669"/>
    <property type="project" value="TreeGrafter"/>
</dbReference>
<feature type="compositionally biased region" description="Basic and acidic residues" evidence="4">
    <location>
        <begin position="41"/>
        <end position="53"/>
    </location>
</feature>
<dbReference type="InterPro" id="IPR003380">
    <property type="entry name" value="SKI/SNO/DAC"/>
</dbReference>
<feature type="domain" description="SKI/SNO/DAC" evidence="5">
    <location>
        <begin position="109"/>
        <end position="159"/>
    </location>
</feature>
<comment type="subcellular location">
    <subcellularLocation>
        <location evidence="1">Nucleus</location>
    </subcellularLocation>
</comment>
<reference evidence="7" key="1">
    <citation type="journal article" date="2013" name="Nat. Genet.">
        <title>The duck genome and transcriptome provide insight into an avian influenza virus reservoir species.</title>
        <authorList>
            <person name="Huang Y."/>
            <person name="Li Y."/>
            <person name="Burt D.W."/>
            <person name="Chen H."/>
            <person name="Zhang Y."/>
            <person name="Qian W."/>
            <person name="Kim H."/>
            <person name="Gan S."/>
            <person name="Zhao Y."/>
            <person name="Li J."/>
            <person name="Yi K."/>
            <person name="Feng H."/>
            <person name="Zhu P."/>
            <person name="Li B."/>
            <person name="Liu Q."/>
            <person name="Fairley S."/>
            <person name="Magor K.E."/>
            <person name="Du Z."/>
            <person name="Hu X."/>
            <person name="Goodman L."/>
            <person name="Tafer H."/>
            <person name="Vignal A."/>
            <person name="Lee T."/>
            <person name="Kim K.W."/>
            <person name="Sheng Z."/>
            <person name="An Y."/>
            <person name="Searle S."/>
            <person name="Herrero J."/>
            <person name="Groenen M.A."/>
            <person name="Crooijmans R.P."/>
            <person name="Faraut T."/>
            <person name="Cai Q."/>
            <person name="Webster R.G."/>
            <person name="Aldridge J.R."/>
            <person name="Warren W.C."/>
            <person name="Bartschat S."/>
            <person name="Kehr S."/>
            <person name="Marz M."/>
            <person name="Stadler P.F."/>
            <person name="Smith J."/>
            <person name="Kraus R.H."/>
            <person name="Zhao Y."/>
            <person name="Ren L."/>
            <person name="Fei J."/>
            <person name="Morisson M."/>
            <person name="Kaiser P."/>
            <person name="Griffin D.K."/>
            <person name="Rao M."/>
            <person name="Pitel F."/>
            <person name="Wang J."/>
            <person name="Li N."/>
        </authorList>
    </citation>
    <scope>NUCLEOTIDE SEQUENCE [LARGE SCALE GENOMIC DNA]</scope>
</reference>
<evidence type="ECO:0000313" key="6">
    <source>
        <dbReference type="EMBL" id="EOB02001.1"/>
    </source>
</evidence>
<comment type="similarity">
    <text evidence="3">Belongs to the DACH/dachshund family.</text>
</comment>
<dbReference type="Pfam" id="PF02437">
    <property type="entry name" value="Ski_Sno_DHD"/>
    <property type="match status" value="1"/>
</dbReference>
<accession>R0JWS0</accession>
<dbReference type="SUPFAM" id="SSF46955">
    <property type="entry name" value="Putative DNA-binding domain"/>
    <property type="match status" value="1"/>
</dbReference>
<feature type="region of interest" description="Disordered" evidence="4">
    <location>
        <begin position="31"/>
        <end position="117"/>
    </location>
</feature>
<evidence type="ECO:0000259" key="5">
    <source>
        <dbReference type="Pfam" id="PF02437"/>
    </source>
</evidence>
<keyword evidence="7" id="KW-1185">Reference proteome</keyword>
<evidence type="ECO:0000256" key="4">
    <source>
        <dbReference type="SAM" id="MobiDB-lite"/>
    </source>
</evidence>
<evidence type="ECO:0000256" key="2">
    <source>
        <dbReference type="ARBA" id="ARBA00023242"/>
    </source>
</evidence>
<evidence type="ECO:0000313" key="7">
    <source>
        <dbReference type="Proteomes" id="UP000296049"/>
    </source>
</evidence>
<feature type="compositionally biased region" description="Polar residues" evidence="4">
    <location>
        <begin position="92"/>
        <end position="101"/>
    </location>
</feature>
<dbReference type="Proteomes" id="UP000296049">
    <property type="component" value="Unassembled WGS sequence"/>
</dbReference>
<dbReference type="GO" id="GO:0000978">
    <property type="term" value="F:RNA polymerase II cis-regulatory region sequence-specific DNA binding"/>
    <property type="evidence" value="ECO:0007669"/>
    <property type="project" value="TreeGrafter"/>
</dbReference>
<sequence>MCGQAQQLIFRATWRRLRGHLLRAAPRSEALLPPDPQLLGAREDDRSDKDKPVRSLALWSAAAPSPRRGGRKVCGQRPASDGFGGSWRLRRSPTNAASAASSLPGKPVYSTPSPVENTPQNNECKMVDLRGAKVASFTVEGCELICLPQAFDLFLKHLDFFCFLLLLDYSVRLVLPITVIHHLK</sequence>
<dbReference type="GO" id="GO:0005634">
    <property type="term" value="C:nucleus"/>
    <property type="evidence" value="ECO:0007669"/>
    <property type="project" value="UniProtKB-SubCell"/>
</dbReference>
<name>R0JWS0_ANAPL</name>
<keyword evidence="2" id="KW-0539">Nucleus</keyword>
<organism evidence="6 7">
    <name type="scientific">Anas platyrhynchos</name>
    <name type="common">Mallard</name>
    <name type="synonym">Anas boschas</name>
    <dbReference type="NCBI Taxonomy" id="8839"/>
    <lineage>
        <taxon>Eukaryota</taxon>
        <taxon>Metazoa</taxon>
        <taxon>Chordata</taxon>
        <taxon>Craniata</taxon>
        <taxon>Vertebrata</taxon>
        <taxon>Euteleostomi</taxon>
        <taxon>Archelosauria</taxon>
        <taxon>Archosauria</taxon>
        <taxon>Dinosauria</taxon>
        <taxon>Saurischia</taxon>
        <taxon>Theropoda</taxon>
        <taxon>Coelurosauria</taxon>
        <taxon>Aves</taxon>
        <taxon>Neognathae</taxon>
        <taxon>Galloanserae</taxon>
        <taxon>Anseriformes</taxon>
        <taxon>Anatidae</taxon>
        <taxon>Anatinae</taxon>
        <taxon>Anas</taxon>
    </lineage>
</organism>
<dbReference type="Gene3D" id="3.10.260.20">
    <property type="entry name" value="Ski"/>
    <property type="match status" value="1"/>
</dbReference>
<evidence type="ECO:0000256" key="3">
    <source>
        <dbReference type="ARBA" id="ARBA00038192"/>
    </source>
</evidence>
<dbReference type="GO" id="GO:0000981">
    <property type="term" value="F:DNA-binding transcription factor activity, RNA polymerase II-specific"/>
    <property type="evidence" value="ECO:0007669"/>
    <property type="project" value="TreeGrafter"/>
</dbReference>
<proteinExistence type="inferred from homology"/>
<dbReference type="PANTHER" id="PTHR12577:SF14">
    <property type="entry name" value="DACHSHUND HOMOLOG 1"/>
    <property type="match status" value="1"/>
</dbReference>